<evidence type="ECO:0000313" key="1">
    <source>
        <dbReference type="EMBL" id="WSC15706.1"/>
    </source>
</evidence>
<organism evidence="1 2">
    <name type="scientific">Streptomyces brevispora</name>
    <dbReference type="NCBI Taxonomy" id="887462"/>
    <lineage>
        <taxon>Bacteria</taxon>
        <taxon>Bacillati</taxon>
        <taxon>Actinomycetota</taxon>
        <taxon>Actinomycetes</taxon>
        <taxon>Kitasatosporales</taxon>
        <taxon>Streptomycetaceae</taxon>
        <taxon>Streptomyces</taxon>
    </lineage>
</organism>
<keyword evidence="2" id="KW-1185">Reference proteome</keyword>
<dbReference type="Gene3D" id="1.10.287.1060">
    <property type="entry name" value="ESAT-6-like"/>
    <property type="match status" value="1"/>
</dbReference>
<dbReference type="InterPro" id="IPR048032">
    <property type="entry name" value="ESAT6-like"/>
</dbReference>
<dbReference type="RefSeq" id="WP_123471229.1">
    <property type="nucleotide sequence ID" value="NZ_CP109114.1"/>
</dbReference>
<dbReference type="Proteomes" id="UP001330827">
    <property type="component" value="Chromosome"/>
</dbReference>
<protein>
    <submittedName>
        <fullName evidence="1">Pore-forming ESAT-6 family protein</fullName>
    </submittedName>
</protein>
<accession>A0ABZ1G8V4</accession>
<dbReference type="EMBL" id="CP109114">
    <property type="protein sequence ID" value="WSC15706.1"/>
    <property type="molecule type" value="Genomic_DNA"/>
</dbReference>
<gene>
    <name evidence="1" type="ORF">OIE64_24670</name>
</gene>
<reference evidence="1 2" key="1">
    <citation type="submission" date="2022-10" db="EMBL/GenBank/DDBJ databases">
        <title>The complete genomes of actinobacterial strains from the NBC collection.</title>
        <authorList>
            <person name="Joergensen T.S."/>
            <person name="Alvarez Arevalo M."/>
            <person name="Sterndorff E.B."/>
            <person name="Faurdal D."/>
            <person name="Vuksanovic O."/>
            <person name="Mourched A.-S."/>
            <person name="Charusanti P."/>
            <person name="Shaw S."/>
            <person name="Blin K."/>
            <person name="Weber T."/>
        </authorList>
    </citation>
    <scope>NUCLEOTIDE SEQUENCE [LARGE SCALE GENOMIC DNA]</scope>
    <source>
        <strain evidence="1 2">NBC 01769</strain>
    </source>
</reference>
<evidence type="ECO:0000313" key="2">
    <source>
        <dbReference type="Proteomes" id="UP001330827"/>
    </source>
</evidence>
<sequence>MAGNAGDTDRRAYDTGASTEVQGNIQVVIAQLEMVITARDTQVKAAMSDFAADGVADEYHGKELRWNTTSQEVKNIIQLLRSTLEKNDGTAQQTLARAKAAVDNIG</sequence>
<dbReference type="NCBIfam" id="NF035935">
    <property type="entry name" value="ESAT6_3"/>
    <property type="match status" value="1"/>
</dbReference>
<name>A0ABZ1G8V4_9ACTN</name>
<proteinExistence type="predicted"/>